<feature type="binding site" evidence="6">
    <location>
        <begin position="388"/>
        <end position="389"/>
    </location>
    <ligand>
        <name>S-adenosyl-L-methionine</name>
        <dbReference type="ChEBI" id="CHEBI:59789"/>
    </ligand>
</feature>
<dbReference type="InterPro" id="IPR007857">
    <property type="entry name" value="Arg_MeTrfase_PRMT5"/>
</dbReference>
<evidence type="ECO:0000256" key="3">
    <source>
        <dbReference type="ARBA" id="ARBA00022691"/>
    </source>
</evidence>
<feature type="binding site" evidence="6">
    <location>
        <position position="442"/>
    </location>
    <ligand>
        <name>S-adenosyl-L-methionine</name>
        <dbReference type="ChEBI" id="CHEBI:59789"/>
    </ligand>
</feature>
<evidence type="ECO:0000256" key="6">
    <source>
        <dbReference type="PIRSR" id="PIRSR015894-2"/>
    </source>
</evidence>
<feature type="active site" description="Proton donor/acceptor" evidence="5">
    <location>
        <position position="485"/>
    </location>
</feature>
<evidence type="ECO:0000313" key="12">
    <source>
        <dbReference type="EMBL" id="KIO34356.1"/>
    </source>
</evidence>
<feature type="region of interest" description="Disordered" evidence="8">
    <location>
        <begin position="684"/>
        <end position="716"/>
    </location>
</feature>
<dbReference type="InterPro" id="IPR035248">
    <property type="entry name" value="PRMT5_C"/>
</dbReference>
<keyword evidence="3 4" id="KW-0949">S-adenosyl-L-methionine</keyword>
<feature type="binding site" evidence="6">
    <location>
        <begin position="469"/>
        <end position="470"/>
    </location>
    <ligand>
        <name>S-adenosyl-L-methionine</name>
        <dbReference type="ChEBI" id="CHEBI:59789"/>
    </ligand>
</feature>
<gene>
    <name evidence="12" type="ORF">M407DRAFT_218536</name>
</gene>
<dbReference type="HOGENOM" id="CLU_010247_0_0_1"/>
<dbReference type="OrthoDB" id="1368803at2759"/>
<keyword evidence="2 4" id="KW-0808">Transferase</keyword>
<name>A0A0C3QWS6_9AGAM</name>
<evidence type="ECO:0000259" key="11">
    <source>
        <dbReference type="Pfam" id="PF17286"/>
    </source>
</evidence>
<dbReference type="PIRSF" id="PIRSF015894">
    <property type="entry name" value="Skb1_MeTrfase"/>
    <property type="match status" value="1"/>
</dbReference>
<evidence type="ECO:0000259" key="9">
    <source>
        <dbReference type="Pfam" id="PF05185"/>
    </source>
</evidence>
<organism evidence="12 13">
    <name type="scientific">Tulasnella calospora MUT 4182</name>
    <dbReference type="NCBI Taxonomy" id="1051891"/>
    <lineage>
        <taxon>Eukaryota</taxon>
        <taxon>Fungi</taxon>
        <taxon>Dikarya</taxon>
        <taxon>Basidiomycota</taxon>
        <taxon>Agaricomycotina</taxon>
        <taxon>Agaricomycetes</taxon>
        <taxon>Cantharellales</taxon>
        <taxon>Tulasnellaceae</taxon>
        <taxon>Tulasnella</taxon>
    </lineage>
</organism>
<dbReference type="CDD" id="cd02440">
    <property type="entry name" value="AdoMet_MTases"/>
    <property type="match status" value="1"/>
</dbReference>
<feature type="compositionally biased region" description="Low complexity" evidence="8">
    <location>
        <begin position="208"/>
        <end position="224"/>
    </location>
</feature>
<dbReference type="GO" id="GO:0006355">
    <property type="term" value="P:regulation of DNA-templated transcription"/>
    <property type="evidence" value="ECO:0007669"/>
    <property type="project" value="TreeGrafter"/>
</dbReference>
<dbReference type="Gene3D" id="2.70.160.11">
    <property type="entry name" value="Hnrnp arginine n-methyltransferase1"/>
    <property type="match status" value="1"/>
</dbReference>
<comment type="similarity">
    <text evidence="4">Belongs to the class I-like SAM-binding methyltransferase superfamily.</text>
</comment>
<dbReference type="Gene3D" id="3.40.50.150">
    <property type="entry name" value="Vaccinia Virus protein VP39"/>
    <property type="match status" value="1"/>
</dbReference>
<dbReference type="Proteomes" id="UP000054248">
    <property type="component" value="Unassembled WGS sequence"/>
</dbReference>
<feature type="region of interest" description="Disordered" evidence="8">
    <location>
        <begin position="1"/>
        <end position="32"/>
    </location>
</feature>
<feature type="compositionally biased region" description="Polar residues" evidence="8">
    <location>
        <begin position="13"/>
        <end position="26"/>
    </location>
</feature>
<dbReference type="Pfam" id="PF17285">
    <property type="entry name" value="PRMT5_TIM"/>
    <property type="match status" value="1"/>
</dbReference>
<dbReference type="GO" id="GO:0005829">
    <property type="term" value="C:cytosol"/>
    <property type="evidence" value="ECO:0007669"/>
    <property type="project" value="TreeGrafter"/>
</dbReference>
<keyword evidence="1 4" id="KW-0489">Methyltransferase</keyword>
<dbReference type="STRING" id="1051891.A0A0C3QWS6"/>
<keyword evidence="13" id="KW-1185">Reference proteome</keyword>
<evidence type="ECO:0000313" key="13">
    <source>
        <dbReference type="Proteomes" id="UP000054248"/>
    </source>
</evidence>
<dbReference type="Gene3D" id="3.20.20.150">
    <property type="entry name" value="Divalent-metal-dependent TIM barrel enzymes"/>
    <property type="match status" value="1"/>
</dbReference>
<dbReference type="AlphaFoldDB" id="A0A0C3QWS6"/>
<evidence type="ECO:0000256" key="7">
    <source>
        <dbReference type="PIRSR" id="PIRSR015894-3"/>
    </source>
</evidence>
<feature type="domain" description="PRMT5 arginine-N-methyltransferase" evidence="9">
    <location>
        <begin position="353"/>
        <end position="514"/>
    </location>
</feature>
<feature type="domain" description="PRMT5 TIM barrel" evidence="10">
    <location>
        <begin position="46"/>
        <end position="338"/>
    </location>
</feature>
<protein>
    <recommendedName>
        <fullName evidence="4">Protein arginine N-methyltransferase</fullName>
    </recommendedName>
</protein>
<feature type="region of interest" description="Disordered" evidence="8">
    <location>
        <begin position="204"/>
        <end position="224"/>
    </location>
</feature>
<dbReference type="Pfam" id="PF17286">
    <property type="entry name" value="PRMT5_C"/>
    <property type="match status" value="1"/>
</dbReference>
<proteinExistence type="inferred from homology"/>
<dbReference type="PANTHER" id="PTHR10738:SF0">
    <property type="entry name" value="PROTEIN ARGININE N-METHYLTRANSFERASE 5"/>
    <property type="match status" value="1"/>
</dbReference>
<evidence type="ECO:0000256" key="1">
    <source>
        <dbReference type="ARBA" id="ARBA00022603"/>
    </source>
</evidence>
<dbReference type="GO" id="GO:0016274">
    <property type="term" value="F:protein-arginine N-methyltransferase activity"/>
    <property type="evidence" value="ECO:0007669"/>
    <property type="project" value="InterPro"/>
</dbReference>
<dbReference type="GO" id="GO:0032259">
    <property type="term" value="P:methylation"/>
    <property type="evidence" value="ECO:0007669"/>
    <property type="project" value="UniProtKB-KW"/>
</dbReference>
<dbReference type="InterPro" id="IPR029063">
    <property type="entry name" value="SAM-dependent_MTases_sf"/>
</dbReference>
<evidence type="ECO:0000259" key="10">
    <source>
        <dbReference type="Pfam" id="PF17285"/>
    </source>
</evidence>
<dbReference type="InterPro" id="IPR035075">
    <property type="entry name" value="PRMT5"/>
</dbReference>
<dbReference type="InterPro" id="IPR035247">
    <property type="entry name" value="PRMT5_TIM"/>
</dbReference>
<feature type="active site" description="Proton donor/acceptor" evidence="5">
    <location>
        <position position="494"/>
    </location>
</feature>
<reference evidence="12 13" key="1">
    <citation type="submission" date="2014-04" db="EMBL/GenBank/DDBJ databases">
        <authorList>
            <consortium name="DOE Joint Genome Institute"/>
            <person name="Kuo A."/>
            <person name="Girlanda M."/>
            <person name="Perotto S."/>
            <person name="Kohler A."/>
            <person name="Nagy L.G."/>
            <person name="Floudas D."/>
            <person name="Copeland A."/>
            <person name="Barry K.W."/>
            <person name="Cichocki N."/>
            <person name="Veneault-Fourrey C."/>
            <person name="LaButti K."/>
            <person name="Lindquist E.A."/>
            <person name="Lipzen A."/>
            <person name="Lundell T."/>
            <person name="Morin E."/>
            <person name="Murat C."/>
            <person name="Sun H."/>
            <person name="Tunlid A."/>
            <person name="Henrissat B."/>
            <person name="Grigoriev I.V."/>
            <person name="Hibbett D.S."/>
            <person name="Martin F."/>
            <person name="Nordberg H.P."/>
            <person name="Cantor M.N."/>
            <person name="Hua S.X."/>
        </authorList>
    </citation>
    <scope>NUCLEOTIDE SEQUENCE [LARGE SCALE GENOMIC DNA]</scope>
    <source>
        <strain evidence="12 13">MUT 4182</strain>
    </source>
</reference>
<sequence>MSRTPIYLHLSDPPTSSGDAQPSLNPSVRKRSPLEDQIEEALQDSYNGLCLNITNDEWRRRWTSLCLTTPSPAEGGSVLMPLSDELKEQQRVAELWRVSDAFKKSEVNITKLEEAENIVGLASEWLELDSPDEWVRQDSELALRQELAYASYLNLATVVLPPPRNRQHITDYARAINGCFTNSPPVLSSYVYLTIRIPLSGARKANRSGSVTPGASSSTATAPTETDVNEIWEMWDTIRTICSYNQRLSVSLDLSYPLPPSKPLLDRWNSEPLRYIFLPASAFVANNRGYPVLPKATQAFFRDIIKHRPGVIVSGTDKGLHKTGGHTAYQQYIRYLEKTSPYVVASETPGSVESFATGYWDFLQAPLQPLMDNLQSSTYEVFERDPVKYSKYEEAIYQALCDRPEDSSTIICVAGAGRGGLVSRCLSAIASSGRRATVYAIEKNPSAYVTLQEKRDTEWEGAVQLVFGDMRLITPPEKADILVSELLGSFGDNELSPECLDGASRFLKDDGISIPSSYTAYLEPVSSSRLFRDASNSLSDVKGAETPYVVMFQAVNELSAEPQECWEFQHPRHNAIIDQNGLPLTNSHNTRSAHLSFQIPQAGIVHGLAGYFEAVLYGDVGLSIHPDRKNDVSPNMLSWFPLFFPLKEPVYVPANAELDVHIWRLTDKRKVWYEWFVEAFYPTSASSTDPPHSPSGVAHMSDTNAPPPPSPMVDAPALAPEGRFEDTREGEATVEMRVKIGQSSLHNPGGRSSWIGL</sequence>
<accession>A0A0C3QWS6</accession>
<evidence type="ECO:0000256" key="2">
    <source>
        <dbReference type="ARBA" id="ARBA00022679"/>
    </source>
</evidence>
<feature type="site" description="Critical for specifying symmetric addition of methyl groups" evidence="7">
    <location>
        <position position="382"/>
    </location>
</feature>
<dbReference type="Pfam" id="PF05185">
    <property type="entry name" value="PRMT5"/>
    <property type="match status" value="1"/>
</dbReference>
<evidence type="ECO:0000256" key="4">
    <source>
        <dbReference type="PIRNR" id="PIRNR015894"/>
    </source>
</evidence>
<dbReference type="EMBL" id="KN822943">
    <property type="protein sequence ID" value="KIO34356.1"/>
    <property type="molecule type" value="Genomic_DNA"/>
</dbReference>
<dbReference type="PROSITE" id="PS51678">
    <property type="entry name" value="SAM_MT_PRMT"/>
    <property type="match status" value="1"/>
</dbReference>
<evidence type="ECO:0000256" key="8">
    <source>
        <dbReference type="SAM" id="MobiDB-lite"/>
    </source>
</evidence>
<evidence type="ECO:0000256" key="5">
    <source>
        <dbReference type="PIRSR" id="PIRSR015894-1"/>
    </source>
</evidence>
<dbReference type="PANTHER" id="PTHR10738">
    <property type="entry name" value="PROTEIN ARGININE N-METHYLTRANSFERASE 5"/>
    <property type="match status" value="1"/>
</dbReference>
<feature type="binding site" evidence="6">
    <location>
        <position position="379"/>
    </location>
    <ligand>
        <name>S-adenosyl-L-methionine</name>
        <dbReference type="ChEBI" id="CHEBI:59789"/>
    </ligand>
</feature>
<reference evidence="13" key="2">
    <citation type="submission" date="2015-01" db="EMBL/GenBank/DDBJ databases">
        <title>Evolutionary Origins and Diversification of the Mycorrhizal Mutualists.</title>
        <authorList>
            <consortium name="DOE Joint Genome Institute"/>
            <consortium name="Mycorrhizal Genomics Consortium"/>
            <person name="Kohler A."/>
            <person name="Kuo A."/>
            <person name="Nagy L.G."/>
            <person name="Floudas D."/>
            <person name="Copeland A."/>
            <person name="Barry K.W."/>
            <person name="Cichocki N."/>
            <person name="Veneault-Fourrey C."/>
            <person name="LaButti K."/>
            <person name="Lindquist E.A."/>
            <person name="Lipzen A."/>
            <person name="Lundell T."/>
            <person name="Morin E."/>
            <person name="Murat C."/>
            <person name="Riley R."/>
            <person name="Ohm R."/>
            <person name="Sun H."/>
            <person name="Tunlid A."/>
            <person name="Henrissat B."/>
            <person name="Grigoriev I.V."/>
            <person name="Hibbett D.S."/>
            <person name="Martin F."/>
        </authorList>
    </citation>
    <scope>NUCLEOTIDE SEQUENCE [LARGE SCALE GENOMIC DNA]</scope>
    <source>
        <strain evidence="13">MUT 4182</strain>
    </source>
</reference>
<dbReference type="GO" id="GO:0005634">
    <property type="term" value="C:nucleus"/>
    <property type="evidence" value="ECO:0007669"/>
    <property type="project" value="TreeGrafter"/>
</dbReference>
<dbReference type="InterPro" id="IPR025799">
    <property type="entry name" value="Arg_MeTrfase"/>
</dbReference>
<feature type="domain" description="PRMT5 oligomerisation" evidence="11">
    <location>
        <begin position="517"/>
        <end position="755"/>
    </location>
</feature>
<dbReference type="SUPFAM" id="SSF53335">
    <property type="entry name" value="S-adenosyl-L-methionine-dependent methyltransferases"/>
    <property type="match status" value="1"/>
</dbReference>